<reference evidence="1" key="1">
    <citation type="submission" date="2020-08" db="EMBL/GenBank/DDBJ databases">
        <title>Genome public.</title>
        <authorList>
            <person name="Liu C."/>
            <person name="Sun Q."/>
        </authorList>
    </citation>
    <scope>NUCLEOTIDE SEQUENCE</scope>
    <source>
        <strain evidence="1">BX21</strain>
    </source>
</reference>
<name>A0A926ETQ7_9FIRM</name>
<gene>
    <name evidence="1" type="ORF">H8707_04405</name>
</gene>
<dbReference type="Proteomes" id="UP000601171">
    <property type="component" value="Unassembled WGS sequence"/>
</dbReference>
<evidence type="ECO:0000313" key="1">
    <source>
        <dbReference type="EMBL" id="MBC8587481.1"/>
    </source>
</evidence>
<accession>A0A926ETQ7</accession>
<organism evidence="1 2">
    <name type="scientific">Paratissierella segnis</name>
    <dbReference type="NCBI Taxonomy" id="2763679"/>
    <lineage>
        <taxon>Bacteria</taxon>
        <taxon>Bacillati</taxon>
        <taxon>Bacillota</taxon>
        <taxon>Tissierellia</taxon>
        <taxon>Tissierellales</taxon>
        <taxon>Tissierellaceae</taxon>
        <taxon>Paratissierella</taxon>
    </lineage>
</organism>
<sequence length="230" mass="26372">MDRKELVKILGEHFGVKPKYLGVPSFQYQIETPKETYIIDREGKIMTSLGVEVEFEELLAGPEEPIGYELEIPMDGHSGRTLRNIVNMIYSRQPLIKKALGIEENIVEEDFVIKINEADINSVDSFERALNKIEEGGHPGIEFDFKDKTITFKHTGTEAATWLFALINKNAKAQSRALAKVKPTDNEKYTFRTWLTRLGMIGDEYREIRKELLQNLSGNSAFRYPVKEED</sequence>
<protein>
    <submittedName>
        <fullName evidence="1">Virulence-related protein</fullName>
    </submittedName>
</protein>
<dbReference type="AlphaFoldDB" id="A0A926ETQ7"/>
<dbReference type="EMBL" id="JACRTG010000012">
    <property type="protein sequence ID" value="MBC8587481.1"/>
    <property type="molecule type" value="Genomic_DNA"/>
</dbReference>
<proteinExistence type="predicted"/>
<keyword evidence="2" id="KW-1185">Reference proteome</keyword>
<dbReference type="RefSeq" id="WP_262428935.1">
    <property type="nucleotide sequence ID" value="NZ_JACRTG010000012.1"/>
</dbReference>
<evidence type="ECO:0000313" key="2">
    <source>
        <dbReference type="Proteomes" id="UP000601171"/>
    </source>
</evidence>
<comment type="caution">
    <text evidence="1">The sequence shown here is derived from an EMBL/GenBank/DDBJ whole genome shotgun (WGS) entry which is preliminary data.</text>
</comment>